<evidence type="ECO:0008006" key="5">
    <source>
        <dbReference type="Google" id="ProtNLM"/>
    </source>
</evidence>
<sequence>MASAEAHHENHQSTASWSMSSLPAVNTPRDSVNPYFRVPYPPLGPAPAFRTRLDRSISSSSRSISPKEEDGTSNGMMQAPGLGNMRDHPFPPRLPSLFTPCFLPGFFSLDMAGGYSVAYPHMFTPPVLDLVPPPPRMPHVTTISDNTNICDGPSTSRLPHPFPQIRGPPRNFPPRGSRTDEYERSRSDPGGKSDLSRTTFPAVSVIKRAPPLEPVPEQVPRPKSALPRSSPGPLRHVRARSHRTPAPDSEMASKSSHAVYAKLNRERRKKYIAELEQYRAVHKQVQMEKRKVLKNLREEAAALQKEITGYRNELLHNKELMALLRSASASTPASTSTEIL</sequence>
<feature type="region of interest" description="Disordered" evidence="2">
    <location>
        <begin position="1"/>
        <end position="23"/>
    </location>
</feature>
<dbReference type="Proteomes" id="UP000186922">
    <property type="component" value="Unassembled WGS sequence"/>
</dbReference>
<feature type="region of interest" description="Disordered" evidence="2">
    <location>
        <begin position="47"/>
        <end position="88"/>
    </location>
</feature>
<accession>A0A1D1V1D2</accession>
<dbReference type="EMBL" id="BDGG01000002">
    <property type="protein sequence ID" value="GAU92533.1"/>
    <property type="molecule type" value="Genomic_DNA"/>
</dbReference>
<keyword evidence="1" id="KW-0175">Coiled coil</keyword>
<feature type="compositionally biased region" description="Polar residues" evidence="2">
    <location>
        <begin position="12"/>
        <end position="23"/>
    </location>
</feature>
<feature type="region of interest" description="Disordered" evidence="2">
    <location>
        <begin position="143"/>
        <end position="257"/>
    </location>
</feature>
<evidence type="ECO:0000313" key="4">
    <source>
        <dbReference type="Proteomes" id="UP000186922"/>
    </source>
</evidence>
<keyword evidence="4" id="KW-1185">Reference proteome</keyword>
<evidence type="ECO:0000256" key="2">
    <source>
        <dbReference type="SAM" id="MobiDB-lite"/>
    </source>
</evidence>
<dbReference type="AlphaFoldDB" id="A0A1D1V1D2"/>
<feature type="compositionally biased region" description="Polar residues" evidence="2">
    <location>
        <begin position="143"/>
        <end position="157"/>
    </location>
</feature>
<evidence type="ECO:0000313" key="3">
    <source>
        <dbReference type="EMBL" id="GAU92533.1"/>
    </source>
</evidence>
<feature type="compositionally biased region" description="Basic and acidic residues" evidence="2">
    <location>
        <begin position="1"/>
        <end position="11"/>
    </location>
</feature>
<protein>
    <recommendedName>
        <fullName evidence="5">BZIP domain-containing protein</fullName>
    </recommendedName>
</protein>
<proteinExistence type="predicted"/>
<feature type="coiled-coil region" evidence="1">
    <location>
        <begin position="268"/>
        <end position="313"/>
    </location>
</feature>
<organism evidence="3 4">
    <name type="scientific">Ramazzottius varieornatus</name>
    <name type="common">Water bear</name>
    <name type="synonym">Tardigrade</name>
    <dbReference type="NCBI Taxonomy" id="947166"/>
    <lineage>
        <taxon>Eukaryota</taxon>
        <taxon>Metazoa</taxon>
        <taxon>Ecdysozoa</taxon>
        <taxon>Tardigrada</taxon>
        <taxon>Eutardigrada</taxon>
        <taxon>Parachela</taxon>
        <taxon>Hypsibioidea</taxon>
        <taxon>Ramazzottiidae</taxon>
        <taxon>Ramazzottius</taxon>
    </lineage>
</organism>
<gene>
    <name evidence="3" type="primary">RvY_04602-1</name>
    <name evidence="3" type="synonym">RvY_04602.1</name>
    <name evidence="3" type="ORF">RvY_04602</name>
</gene>
<reference evidence="3 4" key="1">
    <citation type="journal article" date="2016" name="Nat. Commun.">
        <title>Extremotolerant tardigrade genome and improved radiotolerance of human cultured cells by tardigrade-unique protein.</title>
        <authorList>
            <person name="Hashimoto T."/>
            <person name="Horikawa D.D."/>
            <person name="Saito Y."/>
            <person name="Kuwahara H."/>
            <person name="Kozuka-Hata H."/>
            <person name="Shin-I T."/>
            <person name="Minakuchi Y."/>
            <person name="Ohishi K."/>
            <person name="Motoyama A."/>
            <person name="Aizu T."/>
            <person name="Enomoto A."/>
            <person name="Kondo K."/>
            <person name="Tanaka S."/>
            <person name="Hara Y."/>
            <person name="Koshikawa S."/>
            <person name="Sagara H."/>
            <person name="Miura T."/>
            <person name="Yokobori S."/>
            <person name="Miyagawa K."/>
            <person name="Suzuki Y."/>
            <person name="Kubo T."/>
            <person name="Oyama M."/>
            <person name="Kohara Y."/>
            <person name="Fujiyama A."/>
            <person name="Arakawa K."/>
            <person name="Katayama T."/>
            <person name="Toyoda A."/>
            <person name="Kunieda T."/>
        </authorList>
    </citation>
    <scope>NUCLEOTIDE SEQUENCE [LARGE SCALE GENOMIC DNA]</scope>
    <source>
        <strain evidence="3 4">YOKOZUNA-1</strain>
    </source>
</reference>
<feature type="compositionally biased region" description="Basic and acidic residues" evidence="2">
    <location>
        <begin position="177"/>
        <end position="195"/>
    </location>
</feature>
<name>A0A1D1V1D2_RAMVA</name>
<evidence type="ECO:0000256" key="1">
    <source>
        <dbReference type="SAM" id="Coils"/>
    </source>
</evidence>
<comment type="caution">
    <text evidence="3">The sequence shown here is derived from an EMBL/GenBank/DDBJ whole genome shotgun (WGS) entry which is preliminary data.</text>
</comment>